<dbReference type="RefSeq" id="WP_169417892.1">
    <property type="nucleotide sequence ID" value="NZ_JABBFX010000001.1"/>
</dbReference>
<dbReference type="AlphaFoldDB" id="A0A848H2A1"/>
<feature type="domain" description="FRG" evidence="2">
    <location>
        <begin position="33"/>
        <end position="130"/>
    </location>
</feature>
<dbReference type="SMART" id="SM00901">
    <property type="entry name" value="FRG"/>
    <property type="match status" value="1"/>
</dbReference>
<reference evidence="3 4" key="1">
    <citation type="submission" date="2020-04" db="EMBL/GenBank/DDBJ databases">
        <title>Ramlibacter sp. G-1-2-2 isolated from soil.</title>
        <authorList>
            <person name="Dahal R.H."/>
        </authorList>
    </citation>
    <scope>NUCLEOTIDE SEQUENCE [LARGE SCALE GENOMIC DNA]</scope>
    <source>
        <strain evidence="3 4">G-1-2-2</strain>
    </source>
</reference>
<organism evidence="3 4">
    <name type="scientific">Ramlibacter agri</name>
    <dbReference type="NCBI Taxonomy" id="2728837"/>
    <lineage>
        <taxon>Bacteria</taxon>
        <taxon>Pseudomonadati</taxon>
        <taxon>Pseudomonadota</taxon>
        <taxon>Betaproteobacteria</taxon>
        <taxon>Burkholderiales</taxon>
        <taxon>Comamonadaceae</taxon>
        <taxon>Ramlibacter</taxon>
    </lineage>
</organism>
<feature type="region of interest" description="Disordered" evidence="1">
    <location>
        <begin position="267"/>
        <end position="295"/>
    </location>
</feature>
<proteinExistence type="predicted"/>
<dbReference type="Proteomes" id="UP000541185">
    <property type="component" value="Unassembled WGS sequence"/>
</dbReference>
<dbReference type="InterPro" id="IPR014966">
    <property type="entry name" value="FRG-dom"/>
</dbReference>
<evidence type="ECO:0000259" key="2">
    <source>
        <dbReference type="SMART" id="SM00901"/>
    </source>
</evidence>
<accession>A0A848H2A1</accession>
<protein>
    <submittedName>
        <fullName evidence="3">FRG domain-containing protein</fullName>
    </submittedName>
</protein>
<evidence type="ECO:0000313" key="3">
    <source>
        <dbReference type="EMBL" id="NML43701.1"/>
    </source>
</evidence>
<dbReference type="EMBL" id="JABBFX010000001">
    <property type="protein sequence ID" value="NML43701.1"/>
    <property type="molecule type" value="Genomic_DNA"/>
</dbReference>
<comment type="caution">
    <text evidence="3">The sequence shown here is derived from an EMBL/GenBank/DDBJ whole genome shotgun (WGS) entry which is preliminary data.</text>
</comment>
<dbReference type="Pfam" id="PF08867">
    <property type="entry name" value="FRG"/>
    <property type="match status" value="1"/>
</dbReference>
<keyword evidence="4" id="KW-1185">Reference proteome</keyword>
<gene>
    <name evidence="3" type="ORF">HHL11_08070</name>
</gene>
<sequence length="295" mass="33530">MNSKEPAPVEQQIRRVSEYVQRVVDASNFLSLPYGHLWFRGISKSELDLVPGTVWRGINDEMSLIEEFRVHLPAYAHRQYTDPWEIYALMQHHGLPTRLLDWSKSPLAALFFALDFSEDDADPEQTPAVWIMNPYALNKLAHDREALFVPKLDYSPFGFNWTVHSYLPDSLRPEHSGEPTTPRLPIAIEPPVSNSRLVAQQGCFTVHGFDATPLNKITGMEQHLQKIEIAAEMTAEIRSELEQLGFRAEWIYQDLDRLSRRIVQERAPAAPLLPSPKDALPSIPEDSLGSNKNPA</sequence>
<name>A0A848H2A1_9BURK</name>
<evidence type="ECO:0000256" key="1">
    <source>
        <dbReference type="SAM" id="MobiDB-lite"/>
    </source>
</evidence>
<evidence type="ECO:0000313" key="4">
    <source>
        <dbReference type="Proteomes" id="UP000541185"/>
    </source>
</evidence>